<dbReference type="GO" id="GO:0005524">
    <property type="term" value="F:ATP binding"/>
    <property type="evidence" value="ECO:0007669"/>
    <property type="project" value="UniProtKB-KW"/>
</dbReference>
<keyword evidence="8" id="KW-0067">ATP-binding</keyword>
<organism evidence="15 16">
    <name type="scientific">Parthenolecanium corni</name>
    <dbReference type="NCBI Taxonomy" id="536013"/>
    <lineage>
        <taxon>Eukaryota</taxon>
        <taxon>Metazoa</taxon>
        <taxon>Ecdysozoa</taxon>
        <taxon>Arthropoda</taxon>
        <taxon>Hexapoda</taxon>
        <taxon>Insecta</taxon>
        <taxon>Pterygota</taxon>
        <taxon>Neoptera</taxon>
        <taxon>Paraneoptera</taxon>
        <taxon>Hemiptera</taxon>
        <taxon>Sternorrhyncha</taxon>
        <taxon>Coccoidea</taxon>
        <taxon>Coccidae</taxon>
        <taxon>Parthenolecanium</taxon>
    </lineage>
</organism>
<dbReference type="EMBL" id="JBBCAQ010000036">
    <property type="protein sequence ID" value="KAK7576338.1"/>
    <property type="molecule type" value="Genomic_DNA"/>
</dbReference>
<dbReference type="GO" id="GO:0004813">
    <property type="term" value="F:alanine-tRNA ligase activity"/>
    <property type="evidence" value="ECO:0007669"/>
    <property type="project" value="UniProtKB-EC"/>
</dbReference>
<protein>
    <recommendedName>
        <fullName evidence="2">alanine--tRNA ligase</fullName>
        <ecNumber evidence="2">6.1.1.7</ecNumber>
    </recommendedName>
    <alternativeName>
        <fullName evidence="12">Alanyl-tRNA synthetase</fullName>
    </alternativeName>
</protein>
<dbReference type="InterPro" id="IPR002318">
    <property type="entry name" value="Ala-tRNA-lgiase_IIc"/>
</dbReference>
<dbReference type="GO" id="GO:0005739">
    <property type="term" value="C:mitochondrion"/>
    <property type="evidence" value="ECO:0007669"/>
    <property type="project" value="TreeGrafter"/>
</dbReference>
<dbReference type="Pfam" id="PF01411">
    <property type="entry name" value="tRNA-synt_2c"/>
    <property type="match status" value="2"/>
</dbReference>
<evidence type="ECO:0000313" key="15">
    <source>
        <dbReference type="EMBL" id="KAK7576338.1"/>
    </source>
</evidence>
<dbReference type="CDD" id="cd00673">
    <property type="entry name" value="AlaRS_core"/>
    <property type="match status" value="1"/>
</dbReference>
<dbReference type="AlphaFoldDB" id="A0AAN9TBG6"/>
<dbReference type="InterPro" id="IPR045864">
    <property type="entry name" value="aa-tRNA-synth_II/BPL/LPL"/>
</dbReference>
<dbReference type="EC" id="6.1.1.7" evidence="2"/>
<evidence type="ECO:0000256" key="3">
    <source>
        <dbReference type="ARBA" id="ARBA00022555"/>
    </source>
</evidence>
<dbReference type="PANTHER" id="PTHR11777">
    <property type="entry name" value="ALANYL-TRNA SYNTHETASE"/>
    <property type="match status" value="1"/>
</dbReference>
<comment type="catalytic activity">
    <reaction evidence="13">
        <text>tRNA(Ala) + L-alanine + ATP = L-alanyl-tRNA(Ala) + AMP + diphosphate</text>
        <dbReference type="Rhea" id="RHEA:12540"/>
        <dbReference type="Rhea" id="RHEA-COMP:9657"/>
        <dbReference type="Rhea" id="RHEA-COMP:9923"/>
        <dbReference type="ChEBI" id="CHEBI:30616"/>
        <dbReference type="ChEBI" id="CHEBI:33019"/>
        <dbReference type="ChEBI" id="CHEBI:57972"/>
        <dbReference type="ChEBI" id="CHEBI:78442"/>
        <dbReference type="ChEBI" id="CHEBI:78497"/>
        <dbReference type="ChEBI" id="CHEBI:456215"/>
        <dbReference type="EC" id="6.1.1.7"/>
    </reaction>
</comment>
<keyword evidence="4" id="KW-0436">Ligase</keyword>
<dbReference type="SUPFAM" id="SSF55681">
    <property type="entry name" value="Class II aaRS and biotin synthetases"/>
    <property type="match status" value="1"/>
</dbReference>
<dbReference type="PRINTS" id="PR00980">
    <property type="entry name" value="TRNASYNTHALA"/>
</dbReference>
<name>A0AAN9TBG6_9HEMI</name>
<dbReference type="InterPro" id="IPR018164">
    <property type="entry name" value="Ala-tRNA-synth_IIc_N"/>
</dbReference>
<comment type="similarity">
    <text evidence="1">Belongs to the class-II aminoacyl-tRNA synthetase family.</text>
</comment>
<evidence type="ECO:0000256" key="2">
    <source>
        <dbReference type="ARBA" id="ARBA00013168"/>
    </source>
</evidence>
<dbReference type="SUPFAM" id="SSF101353">
    <property type="entry name" value="Putative anticodon-binding domain of alanyl-tRNA synthetase (AlaRS)"/>
    <property type="match status" value="1"/>
</dbReference>
<proteinExistence type="inferred from homology"/>
<evidence type="ECO:0000256" key="12">
    <source>
        <dbReference type="ARBA" id="ARBA00032577"/>
    </source>
</evidence>
<gene>
    <name evidence="15" type="ORF">V9T40_012624</name>
</gene>
<evidence type="ECO:0000256" key="13">
    <source>
        <dbReference type="ARBA" id="ARBA00048300"/>
    </source>
</evidence>
<dbReference type="FunFam" id="3.30.930.10:FF:000011">
    <property type="entry name" value="Alanine--tRNA ligase, cytoplasmic"/>
    <property type="match status" value="1"/>
</dbReference>
<evidence type="ECO:0000256" key="8">
    <source>
        <dbReference type="ARBA" id="ARBA00022840"/>
    </source>
</evidence>
<keyword evidence="7" id="KW-0862">Zinc</keyword>
<evidence type="ECO:0000256" key="9">
    <source>
        <dbReference type="ARBA" id="ARBA00022884"/>
    </source>
</evidence>
<keyword evidence="9" id="KW-0694">RNA-binding</keyword>
<evidence type="ECO:0000313" key="16">
    <source>
        <dbReference type="Proteomes" id="UP001367676"/>
    </source>
</evidence>
<dbReference type="GO" id="GO:0000049">
    <property type="term" value="F:tRNA binding"/>
    <property type="evidence" value="ECO:0007669"/>
    <property type="project" value="UniProtKB-KW"/>
</dbReference>
<dbReference type="Gene3D" id="3.30.930.10">
    <property type="entry name" value="Bira Bifunctional Protein, Domain 2"/>
    <property type="match status" value="1"/>
</dbReference>
<dbReference type="InterPro" id="IPR018162">
    <property type="entry name" value="Ala-tRNA-ligase_IIc_anticod-bd"/>
</dbReference>
<dbReference type="InterPro" id="IPR050058">
    <property type="entry name" value="Ala-tRNA_ligase"/>
</dbReference>
<keyword evidence="16" id="KW-1185">Reference proteome</keyword>
<dbReference type="GO" id="GO:0002161">
    <property type="term" value="F:aminoacyl-tRNA deacylase activity"/>
    <property type="evidence" value="ECO:0007669"/>
    <property type="project" value="TreeGrafter"/>
</dbReference>
<evidence type="ECO:0000256" key="6">
    <source>
        <dbReference type="ARBA" id="ARBA00022741"/>
    </source>
</evidence>
<comment type="caution">
    <text evidence="15">The sequence shown here is derived from an EMBL/GenBank/DDBJ whole genome shotgun (WGS) entry which is preliminary data.</text>
</comment>
<sequence>MTIISARFSSRAFKRSYCTHKNALNSQYIRSRFLDYFVKERDHTFIKSTPVAPYFDQSIPFINAGMCQFKRVFTGEEEIDCNKAANTQKCIRIGGKHNDLNLVGLDSYHHTFFEMLGNWSFGAYDKKEACTMAWQLLTSAPYSISPNRLFVTYFGGDGNLNLPADDEVREIWLELGVPADRILPFGIKDNFWEMGLTGPCGTCTEIHVALDDSVRSRNDLVNKDNPLLAELWNIVFIKFNKTEDSLDKLPKEFIDTGMGFERLVTLLQGKLSNYDSDLFVPLLDKISKISGAPAYSGSFNSDNLDSSYRCLADFSRMITVAISDNVFPDLNPKLRRVLRKALYLAEYKFNCHEPSTLLNELSHHIAEKYQDTFPEIGNNLKKVQLTVEFEERTVHHMTNKNLKKWKQEVSEHPILESFPLIEYPGLVVAYNYVRDETKSLKKGDFVPAGLIHYLYETYGLDQPVVEKLMDKLEFKVNWSDVKDHMEHVKEASRKLSSPDFLDVGVLEKAGIRTDDSPIHSFTKSNDVYYFPEIRANLSAIVKGDNVVSISKLTDEFTSLYLAEVEFNYDSEFGLIFDRSNFFCGDNGDCCDIGEITISFENESFPLNVLRVERIKNNIVHYIEPRSRENQIVFKSGTDAVLKIDATKRLSLMRYFTSARLLLKILEDLYPLVYYKYTDLQADCIKLTCRALGKEFNFVEDKRFMEGKMTKYITEGVSVERTFVPTVKEVLSSPHLRLGAGVFYPPSNLQVINFVSNNGTIVTSDLSPGVYFTNVMDLKNFEILNLESKADLSIICRMGHYVSDVSDEERLLENDSIIYADRAKILLNSDDVTIGQILDFTDELSKYLFKVSCDIQNEKYPQSDRVKTCLLVFEALQKNACKRGQKFSQDVVIDELASRIEKIGTNQQFAVCFCFFDSFWFQYKTFKTNVVNRNEIPTTMFHYSKSQKLLTAITYVPESFVKENFNANVWLRSTCETFGFNVAEKGDSIHYSYLKKKISNHCIHKFIEPLLKTSADIFKKFVE</sequence>
<keyword evidence="5" id="KW-0479">Metal-binding</keyword>
<keyword evidence="6" id="KW-0547">Nucleotide-binding</keyword>
<dbReference type="GO" id="GO:0046872">
    <property type="term" value="F:metal ion binding"/>
    <property type="evidence" value="ECO:0007669"/>
    <property type="project" value="UniProtKB-KW"/>
</dbReference>
<keyword evidence="3" id="KW-0820">tRNA-binding</keyword>
<evidence type="ECO:0000256" key="7">
    <source>
        <dbReference type="ARBA" id="ARBA00022833"/>
    </source>
</evidence>
<dbReference type="PANTHER" id="PTHR11777:SF39">
    <property type="entry name" value="ALANINE--TRNA LIGASE, MITOCHONDRIAL"/>
    <property type="match status" value="1"/>
</dbReference>
<evidence type="ECO:0000256" key="4">
    <source>
        <dbReference type="ARBA" id="ARBA00022598"/>
    </source>
</evidence>
<keyword evidence="11" id="KW-0030">Aminoacyl-tRNA synthetase</keyword>
<evidence type="ECO:0000256" key="5">
    <source>
        <dbReference type="ARBA" id="ARBA00022723"/>
    </source>
</evidence>
<evidence type="ECO:0000256" key="10">
    <source>
        <dbReference type="ARBA" id="ARBA00022917"/>
    </source>
</evidence>
<evidence type="ECO:0000259" key="14">
    <source>
        <dbReference type="PROSITE" id="PS50860"/>
    </source>
</evidence>
<dbReference type="InterPro" id="IPR018165">
    <property type="entry name" value="Ala-tRNA-synth_IIc_core"/>
</dbReference>
<dbReference type="PROSITE" id="PS50860">
    <property type="entry name" value="AA_TRNA_LIGASE_II_ALA"/>
    <property type="match status" value="1"/>
</dbReference>
<keyword evidence="10" id="KW-0648">Protein biosynthesis</keyword>
<reference evidence="15 16" key="1">
    <citation type="submission" date="2024-03" db="EMBL/GenBank/DDBJ databases">
        <title>Adaptation during the transition from Ophiocordyceps entomopathogen to insect associate is accompanied by gene loss and intensified selection.</title>
        <authorList>
            <person name="Ward C.M."/>
            <person name="Onetto C.A."/>
            <person name="Borneman A.R."/>
        </authorList>
    </citation>
    <scope>NUCLEOTIDE SEQUENCE [LARGE SCALE GENOMIC DNA]</scope>
    <source>
        <strain evidence="15">AWRI1</strain>
        <tissue evidence="15">Single Adult Female</tissue>
    </source>
</reference>
<dbReference type="GO" id="GO:0006419">
    <property type="term" value="P:alanyl-tRNA aminoacylation"/>
    <property type="evidence" value="ECO:0007669"/>
    <property type="project" value="InterPro"/>
</dbReference>
<feature type="domain" description="Alanyl-transfer RNA synthetases family profile" evidence="14">
    <location>
        <begin position="24"/>
        <end position="790"/>
    </location>
</feature>
<evidence type="ECO:0000256" key="11">
    <source>
        <dbReference type="ARBA" id="ARBA00023146"/>
    </source>
</evidence>
<accession>A0AAN9TBG6</accession>
<evidence type="ECO:0000256" key="1">
    <source>
        <dbReference type="ARBA" id="ARBA00008226"/>
    </source>
</evidence>
<dbReference type="Proteomes" id="UP001367676">
    <property type="component" value="Unassembled WGS sequence"/>
</dbReference>